<organism evidence="1 2">
    <name type="scientific">Nemania bipapillata</name>
    <dbReference type="NCBI Taxonomy" id="110536"/>
    <lineage>
        <taxon>Eukaryota</taxon>
        <taxon>Fungi</taxon>
        <taxon>Dikarya</taxon>
        <taxon>Ascomycota</taxon>
        <taxon>Pezizomycotina</taxon>
        <taxon>Sordariomycetes</taxon>
        <taxon>Xylariomycetidae</taxon>
        <taxon>Xylariales</taxon>
        <taxon>Xylariaceae</taxon>
        <taxon>Nemania</taxon>
    </lineage>
</organism>
<name>A0ACC2J1T3_9PEZI</name>
<keyword evidence="2" id="KW-1185">Reference proteome</keyword>
<evidence type="ECO:0000313" key="1">
    <source>
        <dbReference type="EMBL" id="KAJ8121367.1"/>
    </source>
</evidence>
<reference evidence="1" key="1">
    <citation type="submission" date="2022-11" db="EMBL/GenBank/DDBJ databases">
        <title>Genome Sequence of Nemania bipapillata.</title>
        <authorList>
            <person name="Buettner E."/>
        </authorList>
    </citation>
    <scope>NUCLEOTIDE SEQUENCE</scope>
    <source>
        <strain evidence="1">CP14</strain>
    </source>
</reference>
<protein>
    <submittedName>
        <fullName evidence="1">Uncharacterized protein</fullName>
    </submittedName>
</protein>
<proteinExistence type="predicted"/>
<dbReference type="EMBL" id="JAPESX010000427">
    <property type="protein sequence ID" value="KAJ8121367.1"/>
    <property type="molecule type" value="Genomic_DNA"/>
</dbReference>
<sequence>MKTVTKTPYRQIRALFNEDTITVYQAYSDEIAVAAVEHQRLSASPAFKPTRFTWIKPSWAWMMYRSGYSYKDRRQTRILALRMTHENFRRILRQATVTGHSGEPLTPEDRSRLVRVQWDPERDVRLGVLPFRSIQIGIGGEASKTWAESMIVSIEDVTEKARALKKALEENPEIEEENLSELGIVPRERVYDLPDDLREILKMGVEADG</sequence>
<evidence type="ECO:0000313" key="2">
    <source>
        <dbReference type="Proteomes" id="UP001153334"/>
    </source>
</evidence>
<accession>A0ACC2J1T3</accession>
<comment type="caution">
    <text evidence="1">The sequence shown here is derived from an EMBL/GenBank/DDBJ whole genome shotgun (WGS) entry which is preliminary data.</text>
</comment>
<gene>
    <name evidence="1" type="ORF">ONZ43_g2161</name>
</gene>
<dbReference type="Proteomes" id="UP001153334">
    <property type="component" value="Unassembled WGS sequence"/>
</dbReference>